<reference evidence="1 2" key="1">
    <citation type="submission" date="2019-06" db="EMBL/GenBank/DDBJ databases">
        <title>Sequencing the genomes of 1000 actinobacteria strains.</title>
        <authorList>
            <person name="Klenk H.-P."/>
        </authorList>
    </citation>
    <scope>NUCLEOTIDE SEQUENCE [LARGE SCALE GENOMIC DNA]</scope>
    <source>
        <strain evidence="1 2">DSM 4813</strain>
    </source>
</reference>
<evidence type="ECO:0000313" key="1">
    <source>
        <dbReference type="EMBL" id="TQL58662.1"/>
    </source>
</evidence>
<dbReference type="RefSeq" id="WP_142121752.1">
    <property type="nucleotide sequence ID" value="NZ_BAAASV010000002.1"/>
</dbReference>
<name>A0A542ZE99_RARFA</name>
<dbReference type="Proteomes" id="UP000315389">
    <property type="component" value="Unassembled WGS sequence"/>
</dbReference>
<proteinExistence type="predicted"/>
<evidence type="ECO:0000313" key="2">
    <source>
        <dbReference type="Proteomes" id="UP000315389"/>
    </source>
</evidence>
<dbReference type="InterPro" id="IPR011749">
    <property type="entry name" value="CHP02243"/>
</dbReference>
<organism evidence="1 2">
    <name type="scientific">Rarobacter faecitabidus</name>
    <dbReference type="NCBI Taxonomy" id="13243"/>
    <lineage>
        <taxon>Bacteria</taxon>
        <taxon>Bacillati</taxon>
        <taxon>Actinomycetota</taxon>
        <taxon>Actinomycetes</taxon>
        <taxon>Micrococcales</taxon>
        <taxon>Rarobacteraceae</taxon>
        <taxon>Rarobacter</taxon>
    </lineage>
</organism>
<sequence>MALEPPNLDDRRFQDIVDEMKRMIPRFTPEWTNHNVADPGVALIELFAWMAEMVLYRVNQVPDRLYTEFLNLVGIEPFAPSVARADITFWLSAPAAQEIVIPAGTEVSTIAGAAEETVVFATQHTGIVRPPVLIAARTGQVDGTRTVDAWEDLTLPGAEVAAFTSTPSRAGDCLYLGSKTSLGGLGVELTVVAHAQGVGIDPNNPPLIWEVWNGSAWVPVQVVSDSTGGLNKDGTIVLTVPALHESLVLDGAAAYWLRVRLLPVATGDPTYQRSPRISELRLRAIAITLPAEHSQAVQGETVGRSTGVPGQSFAVTRAPVAPRTHTEQILVAEHEGEQAWHEVTDFSESGPQDKHVVWDSTTGEIRFGPLIRQADGTRTQFGAVPQDGAQIRVTGYRIAGGSAGNVGARTLVSLRSAVPFVASVTNLEPAIGGVDGETPLEAKARGPLALRTAGRAVTVRDYEQIAIKSSPQVARARCLPITETGHGNVVVLIVPKALGEPGAHQIDDFAIGKELWSVIAHDLDEARPAGVAVEVGTPYYHGVSVAALVRALPGRPAEVVRQRVSEAIAEFVHPLRGGTDGSGWAFGAGLTSVSLAQVIEAVDGVLAVDELQMFEYDLRTGQRVGLGRDSIPLPERALFLAADSRVVVA</sequence>
<protein>
    <submittedName>
        <fullName evidence="1">Putative phage baseplate assembly protein</fullName>
    </submittedName>
</protein>
<dbReference type="OrthoDB" id="9027184at2"/>
<gene>
    <name evidence="1" type="ORF">FB461_2080</name>
</gene>
<dbReference type="NCBIfam" id="TIGR02243">
    <property type="entry name" value="putative baseplate assembly protein"/>
    <property type="match status" value="1"/>
</dbReference>
<accession>A0A542ZE99</accession>
<comment type="caution">
    <text evidence="1">The sequence shown here is derived from an EMBL/GenBank/DDBJ whole genome shotgun (WGS) entry which is preliminary data.</text>
</comment>
<dbReference type="EMBL" id="VFOS01000003">
    <property type="protein sequence ID" value="TQL58662.1"/>
    <property type="molecule type" value="Genomic_DNA"/>
</dbReference>
<keyword evidence="2" id="KW-1185">Reference proteome</keyword>
<dbReference type="AlphaFoldDB" id="A0A542ZE99"/>